<accession>F0TBA9</accession>
<dbReference type="GO" id="GO:0006412">
    <property type="term" value="P:translation"/>
    <property type="evidence" value="ECO:0007669"/>
    <property type="project" value="UniProtKB-UniRule"/>
</dbReference>
<dbReference type="GO" id="GO:0003735">
    <property type="term" value="F:structural constituent of ribosome"/>
    <property type="evidence" value="ECO:0007669"/>
    <property type="project" value="InterPro"/>
</dbReference>
<dbReference type="InterPro" id="IPR001196">
    <property type="entry name" value="Ribosomal_uL15_CS"/>
</dbReference>
<dbReference type="Proteomes" id="UP000007490">
    <property type="component" value="Chromosome"/>
</dbReference>
<dbReference type="InterPro" id="IPR036227">
    <property type="entry name" value="Ribosomal_uL15/eL18_sf"/>
</dbReference>
<dbReference type="NCBIfam" id="NF003079">
    <property type="entry name" value="PRK04005.1"/>
    <property type="match status" value="1"/>
</dbReference>
<dbReference type="RefSeq" id="WP_013644411.1">
    <property type="nucleotide sequence ID" value="NC_015216.1"/>
</dbReference>
<dbReference type="PROSITE" id="PS00475">
    <property type="entry name" value="RIBOSOMAL_L15"/>
    <property type="match status" value="1"/>
</dbReference>
<feature type="domain" description="Large ribosomal subunit protein uL15/eL18" evidence="5">
    <location>
        <begin position="29"/>
        <end position="100"/>
    </location>
</feature>
<dbReference type="STRING" id="877455.Metbo_0809"/>
<dbReference type="Gene3D" id="3.100.10.10">
    <property type="match status" value="1"/>
</dbReference>
<dbReference type="HOGENOM" id="CLU_146465_0_0_2"/>
<dbReference type="GO" id="GO:0022625">
    <property type="term" value="C:cytosolic large ribosomal subunit"/>
    <property type="evidence" value="ECO:0007669"/>
    <property type="project" value="TreeGrafter"/>
</dbReference>
<comment type="similarity">
    <text evidence="1 4">Belongs to the eukaryotic ribosomal protein eL18 family.</text>
</comment>
<evidence type="ECO:0000256" key="1">
    <source>
        <dbReference type="ARBA" id="ARBA00006815"/>
    </source>
</evidence>
<evidence type="ECO:0000313" key="6">
    <source>
        <dbReference type="EMBL" id="ADZ09060.1"/>
    </source>
</evidence>
<dbReference type="GO" id="GO:0003723">
    <property type="term" value="F:RNA binding"/>
    <property type="evidence" value="ECO:0007669"/>
    <property type="project" value="TreeGrafter"/>
</dbReference>
<dbReference type="EMBL" id="CP002551">
    <property type="protein sequence ID" value="ADZ09060.1"/>
    <property type="molecule type" value="Genomic_DNA"/>
</dbReference>
<evidence type="ECO:0000256" key="4">
    <source>
        <dbReference type="HAMAP-Rule" id="MF_00329"/>
    </source>
</evidence>
<keyword evidence="3 4" id="KW-0687">Ribonucleoprotein</keyword>
<dbReference type="AlphaFoldDB" id="F0TBA9"/>
<evidence type="ECO:0000259" key="5">
    <source>
        <dbReference type="Pfam" id="PF00828"/>
    </source>
</evidence>
<dbReference type="eggNOG" id="arCOG00780">
    <property type="taxonomic scope" value="Archaea"/>
</dbReference>
<dbReference type="GeneID" id="10277258"/>
<gene>
    <name evidence="4" type="primary">rpl18e</name>
    <name evidence="6" type="ordered locus">Metbo_0809</name>
</gene>
<name>F0TBA9_METLA</name>
<dbReference type="PANTHER" id="PTHR10934:SF2">
    <property type="entry name" value="LARGE RIBOSOMAL SUBUNIT PROTEIN EL18"/>
    <property type="match status" value="1"/>
</dbReference>
<dbReference type="PANTHER" id="PTHR10934">
    <property type="entry name" value="60S RIBOSOMAL PROTEIN L18"/>
    <property type="match status" value="1"/>
</dbReference>
<keyword evidence="2 4" id="KW-0689">Ribosomal protein</keyword>
<protein>
    <recommendedName>
        <fullName evidence="4">Large ribosomal subunit protein eL18</fullName>
    </recommendedName>
</protein>
<proteinExistence type="inferred from homology"/>
<sequence length="120" mass="12976">MVKLTKTNPEILKIVASLKEKSKKEDAAIWRVIANKLVRPTRKTAEVNISDINRHTSPDEIVLVPGKVLGNGTLDHKVNVAAMSFSTGAEEKIATAGGECMAILEVAEKNPKGTGIRIME</sequence>
<dbReference type="SUPFAM" id="SSF52080">
    <property type="entry name" value="Ribosomal proteins L15p and L18e"/>
    <property type="match status" value="1"/>
</dbReference>
<dbReference type="HAMAP" id="MF_00329">
    <property type="entry name" value="Ribosomal_eL18"/>
    <property type="match status" value="1"/>
</dbReference>
<organism evidence="6 7">
    <name type="scientific">Methanobacterium lacus (strain AL-21)</name>
    <dbReference type="NCBI Taxonomy" id="877455"/>
    <lineage>
        <taxon>Archaea</taxon>
        <taxon>Methanobacteriati</taxon>
        <taxon>Methanobacteriota</taxon>
        <taxon>Methanomada group</taxon>
        <taxon>Methanobacteria</taxon>
        <taxon>Methanobacteriales</taxon>
        <taxon>Methanobacteriaceae</taxon>
        <taxon>Methanobacterium</taxon>
    </lineage>
</organism>
<evidence type="ECO:0000256" key="3">
    <source>
        <dbReference type="ARBA" id="ARBA00023274"/>
    </source>
</evidence>
<dbReference type="Pfam" id="PF00828">
    <property type="entry name" value="Ribosomal_L27A"/>
    <property type="match status" value="1"/>
</dbReference>
<dbReference type="InterPro" id="IPR000039">
    <property type="entry name" value="Ribosomal_eL18"/>
</dbReference>
<dbReference type="KEGG" id="mel:Metbo_0809"/>
<reference evidence="6 7" key="2">
    <citation type="journal article" date="2014" name="Int. J. Syst. Evol. Microbiol.">
        <title>Methanobacterium paludis sp. nov. and a novel strain of Methanobacterium lacus isolated from northern peatlands.</title>
        <authorList>
            <person name="Cadillo-Quiroz H."/>
            <person name="Brauer S.L."/>
            <person name="Goodson N."/>
            <person name="Yavitt J.B."/>
            <person name="Zinder S.H."/>
        </authorList>
    </citation>
    <scope>NUCLEOTIDE SEQUENCE [LARGE SCALE GENOMIC DNA]</scope>
    <source>
        <strain evidence="6 7">AL-21</strain>
    </source>
</reference>
<dbReference type="InterPro" id="IPR021131">
    <property type="entry name" value="Ribosomal_uL15/eL18"/>
</dbReference>
<keyword evidence="7" id="KW-1185">Reference proteome</keyword>
<evidence type="ECO:0000256" key="2">
    <source>
        <dbReference type="ARBA" id="ARBA00022980"/>
    </source>
</evidence>
<reference evidence="7" key="1">
    <citation type="submission" date="2011-02" db="EMBL/GenBank/DDBJ databases">
        <title>Complete sequence of Methanobacterium sp. AL-21.</title>
        <authorList>
            <consortium name="US DOE Joint Genome Institute"/>
            <person name="Lucas S."/>
            <person name="Copeland A."/>
            <person name="Lapidus A."/>
            <person name="Cheng J.-F."/>
            <person name="Goodwin L."/>
            <person name="Pitluck S."/>
            <person name="Chertkov O."/>
            <person name="Detter J.C."/>
            <person name="Han C."/>
            <person name="Tapia R."/>
            <person name="Land M."/>
            <person name="Hauser L."/>
            <person name="Kyrpides N."/>
            <person name="Ivanova N."/>
            <person name="Mikhailova N."/>
            <person name="Pagani I."/>
            <person name="Cadillo-Quiroz H."/>
            <person name="Imachi H."/>
            <person name="Zinder S."/>
            <person name="Liu W."/>
            <person name="Woyke T."/>
        </authorList>
    </citation>
    <scope>NUCLEOTIDE SEQUENCE [LARGE SCALE GENOMIC DNA]</scope>
    <source>
        <strain evidence="7">AL-21</strain>
    </source>
</reference>
<dbReference type="OrthoDB" id="11309at2157"/>
<evidence type="ECO:0000313" key="7">
    <source>
        <dbReference type="Proteomes" id="UP000007490"/>
    </source>
</evidence>
<dbReference type="InterPro" id="IPR022947">
    <property type="entry name" value="Ribosomal_eL18_arc"/>
</dbReference>